<sequence length="160" mass="18234">MYLILTYVIPQAINLVLKLVWVISLLFVSFLVADIAIIIMIKAWYPDKVSVIGALEWALYTSLGFSSSFLNVFRYLVHSVFELVYGKVYQNQGEGSSRDRRESGRDADEKREKKAHAVVHNGVDQVSKNSAHRDKACHVLAHHQFVIFSEINQPAYTYCP</sequence>
<name>A0A1D2MWS2_ORCCI</name>
<comment type="caution">
    <text evidence="3">The sequence shown here is derived from an EMBL/GenBank/DDBJ whole genome shotgun (WGS) entry which is preliminary data.</text>
</comment>
<keyword evidence="2" id="KW-0472">Membrane</keyword>
<feature type="compositionally biased region" description="Basic and acidic residues" evidence="1">
    <location>
        <begin position="96"/>
        <end position="112"/>
    </location>
</feature>
<reference evidence="3 4" key="1">
    <citation type="journal article" date="2016" name="Genome Biol. Evol.">
        <title>Gene Family Evolution Reflects Adaptation to Soil Environmental Stressors in the Genome of the Collembolan Orchesella cincta.</title>
        <authorList>
            <person name="Faddeeva-Vakhrusheva A."/>
            <person name="Derks M.F."/>
            <person name="Anvar S.Y."/>
            <person name="Agamennone V."/>
            <person name="Suring W."/>
            <person name="Smit S."/>
            <person name="van Straalen N.M."/>
            <person name="Roelofs D."/>
        </authorList>
    </citation>
    <scope>NUCLEOTIDE SEQUENCE [LARGE SCALE GENOMIC DNA]</scope>
    <source>
        <tissue evidence="3">Mixed pool</tissue>
    </source>
</reference>
<protein>
    <submittedName>
        <fullName evidence="3">Uncharacterized protein</fullName>
    </submittedName>
</protein>
<keyword evidence="2" id="KW-0812">Transmembrane</keyword>
<organism evidence="3 4">
    <name type="scientific">Orchesella cincta</name>
    <name type="common">Springtail</name>
    <name type="synonym">Podura cincta</name>
    <dbReference type="NCBI Taxonomy" id="48709"/>
    <lineage>
        <taxon>Eukaryota</taxon>
        <taxon>Metazoa</taxon>
        <taxon>Ecdysozoa</taxon>
        <taxon>Arthropoda</taxon>
        <taxon>Hexapoda</taxon>
        <taxon>Collembola</taxon>
        <taxon>Entomobryomorpha</taxon>
        <taxon>Entomobryoidea</taxon>
        <taxon>Orchesellidae</taxon>
        <taxon>Orchesellinae</taxon>
        <taxon>Orchesella</taxon>
    </lineage>
</organism>
<evidence type="ECO:0000313" key="3">
    <source>
        <dbReference type="EMBL" id="ODM97510.1"/>
    </source>
</evidence>
<dbReference type="AlphaFoldDB" id="A0A1D2MWS2"/>
<dbReference type="EMBL" id="LJIJ01000436">
    <property type="protein sequence ID" value="ODM97510.1"/>
    <property type="molecule type" value="Genomic_DNA"/>
</dbReference>
<accession>A0A1D2MWS2</accession>
<keyword evidence="4" id="KW-1185">Reference proteome</keyword>
<dbReference type="Proteomes" id="UP000094527">
    <property type="component" value="Unassembled WGS sequence"/>
</dbReference>
<feature type="region of interest" description="Disordered" evidence="1">
    <location>
        <begin position="93"/>
        <end position="113"/>
    </location>
</feature>
<gene>
    <name evidence="3" type="ORF">Ocin01_09167</name>
</gene>
<evidence type="ECO:0000256" key="2">
    <source>
        <dbReference type="SAM" id="Phobius"/>
    </source>
</evidence>
<feature type="transmembrane region" description="Helical" evidence="2">
    <location>
        <begin position="20"/>
        <end position="45"/>
    </location>
</feature>
<keyword evidence="2" id="KW-1133">Transmembrane helix</keyword>
<proteinExistence type="predicted"/>
<feature type="transmembrane region" description="Helical" evidence="2">
    <location>
        <begin position="57"/>
        <end position="77"/>
    </location>
</feature>
<evidence type="ECO:0000256" key="1">
    <source>
        <dbReference type="SAM" id="MobiDB-lite"/>
    </source>
</evidence>
<evidence type="ECO:0000313" key="4">
    <source>
        <dbReference type="Proteomes" id="UP000094527"/>
    </source>
</evidence>